<protein>
    <recommendedName>
        <fullName evidence="3">Antitoxin</fullName>
    </recommendedName>
</protein>
<dbReference type="AlphaFoldDB" id="K6VL95"/>
<organism evidence="1 2">
    <name type="scientific">Kineosphaera limosa NBRC 100340</name>
    <dbReference type="NCBI Taxonomy" id="1184609"/>
    <lineage>
        <taxon>Bacteria</taxon>
        <taxon>Bacillati</taxon>
        <taxon>Actinomycetota</taxon>
        <taxon>Actinomycetes</taxon>
        <taxon>Micrococcales</taxon>
        <taxon>Dermatophilaceae</taxon>
        <taxon>Kineosphaera</taxon>
    </lineage>
</organism>
<evidence type="ECO:0008006" key="3">
    <source>
        <dbReference type="Google" id="ProtNLM"/>
    </source>
</evidence>
<dbReference type="STRING" id="1184609.KILIM_054_00030"/>
<dbReference type="OrthoDB" id="9813767at2"/>
<gene>
    <name evidence="1" type="ORF">KILIM_054_00030</name>
</gene>
<dbReference type="SUPFAM" id="SSF47598">
    <property type="entry name" value="Ribbon-helix-helix"/>
    <property type="match status" value="1"/>
</dbReference>
<dbReference type="RefSeq" id="WP_006593525.1">
    <property type="nucleotide sequence ID" value="NZ_BAHD01000054.1"/>
</dbReference>
<name>K6VL95_9MICO</name>
<dbReference type="eggNOG" id="ENOG5033NYH">
    <property type="taxonomic scope" value="Bacteria"/>
</dbReference>
<dbReference type="GO" id="GO:0006355">
    <property type="term" value="P:regulation of DNA-templated transcription"/>
    <property type="evidence" value="ECO:0007669"/>
    <property type="project" value="InterPro"/>
</dbReference>
<dbReference type="InterPro" id="IPR010985">
    <property type="entry name" value="Ribbon_hlx_hlx"/>
</dbReference>
<accession>K6VL95</accession>
<dbReference type="Proteomes" id="UP000008366">
    <property type="component" value="Unassembled WGS sequence"/>
</dbReference>
<keyword evidence="2" id="KW-1185">Reference proteome</keyword>
<evidence type="ECO:0000313" key="1">
    <source>
        <dbReference type="EMBL" id="GAB96993.1"/>
    </source>
</evidence>
<sequence length="73" mass="7841">MRTTLSIDDDVLEEVRAIAAADGTSIGAVVTRLLRRGLKPVEVVDRDGFPVFDVPADAPMFGAEQVRAALDDE</sequence>
<reference evidence="1 2" key="1">
    <citation type="submission" date="2012-08" db="EMBL/GenBank/DDBJ databases">
        <title>Whole genome shotgun sequence of Kineosphaera limosa NBRC 100340.</title>
        <authorList>
            <person name="Yoshida I."/>
            <person name="Isaki S."/>
            <person name="Hosoyama A."/>
            <person name="Tsuchikane K."/>
            <person name="Katsumata H."/>
            <person name="Ando Y."/>
            <person name="Ohji S."/>
            <person name="Hamada M."/>
            <person name="Tamura T."/>
            <person name="Yamazoe A."/>
            <person name="Yamazaki S."/>
            <person name="Fujita N."/>
        </authorList>
    </citation>
    <scope>NUCLEOTIDE SEQUENCE [LARGE SCALE GENOMIC DNA]</scope>
    <source>
        <strain evidence="1 2">NBRC 100340</strain>
    </source>
</reference>
<evidence type="ECO:0000313" key="2">
    <source>
        <dbReference type="Proteomes" id="UP000008366"/>
    </source>
</evidence>
<dbReference type="EMBL" id="BAHD01000054">
    <property type="protein sequence ID" value="GAB96993.1"/>
    <property type="molecule type" value="Genomic_DNA"/>
</dbReference>
<proteinExistence type="predicted"/>
<comment type="caution">
    <text evidence="1">The sequence shown here is derived from an EMBL/GenBank/DDBJ whole genome shotgun (WGS) entry which is preliminary data.</text>
</comment>